<dbReference type="InterPro" id="IPR057253">
    <property type="entry name" value="CoiA-like_N"/>
</dbReference>
<dbReference type="Pfam" id="PF06054">
    <property type="entry name" value="CoiA_nuc"/>
    <property type="match status" value="1"/>
</dbReference>
<accession>A0A1E5GK28</accession>
<protein>
    <recommendedName>
        <fullName evidence="5">Competence protein CoiA</fullName>
    </recommendedName>
</protein>
<organism evidence="3 4">
    <name type="scientific">Enterococcus termitis</name>
    <dbReference type="NCBI Taxonomy" id="332950"/>
    <lineage>
        <taxon>Bacteria</taxon>
        <taxon>Bacillati</taxon>
        <taxon>Bacillota</taxon>
        <taxon>Bacilli</taxon>
        <taxon>Lactobacillales</taxon>
        <taxon>Enterococcaceae</taxon>
        <taxon>Enterococcus</taxon>
    </lineage>
</organism>
<keyword evidence="4" id="KW-1185">Reference proteome</keyword>
<dbReference type="PATRIC" id="fig|332950.4.peg.2322"/>
<evidence type="ECO:0000259" key="2">
    <source>
        <dbReference type="Pfam" id="PF25164"/>
    </source>
</evidence>
<reference evidence="4" key="1">
    <citation type="submission" date="2016-09" db="EMBL/GenBank/DDBJ databases">
        <authorList>
            <person name="Gulvik C.A."/>
        </authorList>
    </citation>
    <scope>NUCLEOTIDE SEQUENCE [LARGE SCALE GENOMIC DNA]</scope>
    <source>
        <strain evidence="4">LMG 8895</strain>
    </source>
</reference>
<evidence type="ECO:0000259" key="1">
    <source>
        <dbReference type="Pfam" id="PF06054"/>
    </source>
</evidence>
<dbReference type="OrthoDB" id="3784230at2"/>
<dbReference type="RefSeq" id="WP_069663751.1">
    <property type="nucleotide sequence ID" value="NZ_JBHUJJ010000001.1"/>
</dbReference>
<feature type="domain" description="Competence protein CoiA nuclease-like" evidence="1">
    <location>
        <begin position="66"/>
        <end position="212"/>
    </location>
</feature>
<gene>
    <name evidence="3" type="ORF">BCR25_06070</name>
</gene>
<sequence>MLSAYSNEKEIVTLLHRSRKEIQQLKEQPFFCPICGSPVQIKNGKVKIPHFSHTYQNACESTSKGETQEHLALKKMFVAWCEREGRNYELEKYLPSLNQRPDLLIGKRAVEIQCSPLSVSRLIERNNVYQDHEYQPIWICGKKLVNGLKSLNELIKHLCNYSQNLGFYLWSADWQTKEVTLYFHIEEDWKKRVYAACRTWSADTASLTEIFKFPTEALIYHQRKYQLGQLISDYYTELNRKLIKKEGQLRVVQGVLYNNHLHVLQLPYWFYYPGIHLFCCRGSDLLLKERIWKWVQFFDQNVFRPKELESSLKSQIAKSAELFYEFPAIPFAQLQDYCFAQLFNQLVDCHHLIRTTTGWKVNAGKSVQSMVEVNKWLKRIKNRRLNSATPYRSMIL</sequence>
<comment type="caution">
    <text evidence="3">The sequence shown here is derived from an EMBL/GenBank/DDBJ whole genome shotgun (WGS) entry which is preliminary data.</text>
</comment>
<proteinExistence type="predicted"/>
<evidence type="ECO:0008006" key="5">
    <source>
        <dbReference type="Google" id="ProtNLM"/>
    </source>
</evidence>
<feature type="domain" description="Competence protein CoiA-like N-terminal" evidence="2">
    <location>
        <begin position="16"/>
        <end position="61"/>
    </location>
</feature>
<dbReference type="AlphaFoldDB" id="A0A1E5GK28"/>
<dbReference type="EMBL" id="MIJY01000023">
    <property type="protein sequence ID" value="OEG13052.1"/>
    <property type="molecule type" value="Genomic_DNA"/>
</dbReference>
<dbReference type="InterPro" id="IPR010330">
    <property type="entry name" value="CoiA_nuc"/>
</dbReference>
<dbReference type="Proteomes" id="UP000095094">
    <property type="component" value="Unassembled WGS sequence"/>
</dbReference>
<dbReference type="Pfam" id="PF25164">
    <property type="entry name" value="CoiA_N"/>
    <property type="match status" value="1"/>
</dbReference>
<evidence type="ECO:0000313" key="4">
    <source>
        <dbReference type="Proteomes" id="UP000095094"/>
    </source>
</evidence>
<evidence type="ECO:0000313" key="3">
    <source>
        <dbReference type="EMBL" id="OEG13052.1"/>
    </source>
</evidence>
<name>A0A1E5GK28_9ENTE</name>